<feature type="compositionally biased region" description="Polar residues" evidence="1">
    <location>
        <begin position="357"/>
        <end position="368"/>
    </location>
</feature>
<accession>A0ABR1AKE1</accession>
<protein>
    <submittedName>
        <fullName evidence="3">Uncharacterized protein</fullName>
    </submittedName>
</protein>
<dbReference type="EMBL" id="JAWJWF010000047">
    <property type="protein sequence ID" value="KAK6621741.1"/>
    <property type="molecule type" value="Genomic_DNA"/>
</dbReference>
<evidence type="ECO:0000256" key="2">
    <source>
        <dbReference type="SAM" id="Phobius"/>
    </source>
</evidence>
<keyword evidence="4" id="KW-1185">Reference proteome</keyword>
<feature type="transmembrane region" description="Helical" evidence="2">
    <location>
        <begin position="118"/>
        <end position="137"/>
    </location>
</feature>
<comment type="caution">
    <text evidence="3">The sequence shown here is derived from an EMBL/GenBank/DDBJ whole genome shotgun (WGS) entry which is preliminary data.</text>
</comment>
<evidence type="ECO:0000313" key="4">
    <source>
        <dbReference type="Proteomes" id="UP001359485"/>
    </source>
</evidence>
<feature type="region of interest" description="Disordered" evidence="1">
    <location>
        <begin position="326"/>
        <end position="371"/>
    </location>
</feature>
<dbReference type="Gene3D" id="2.60.120.970">
    <property type="match status" value="1"/>
</dbReference>
<feature type="compositionally biased region" description="Basic and acidic residues" evidence="1">
    <location>
        <begin position="331"/>
        <end position="340"/>
    </location>
</feature>
<proteinExistence type="predicted"/>
<feature type="compositionally biased region" description="Low complexity" evidence="1">
    <location>
        <begin position="341"/>
        <end position="352"/>
    </location>
</feature>
<keyword evidence="2" id="KW-0812">Transmembrane</keyword>
<name>A0ABR1AKE1_POLSC</name>
<keyword evidence="2" id="KW-1133">Transmembrane helix</keyword>
<sequence>MSKARESSKTVTIGVLQKFLVCWPDTRLFEVVALQKGEQWRAVEGEKIIRDTEHKTEGKENEIIGGKENIEEMASLRTAKMVEKGKDFPGGACTERIKTKLRVFVPLLKIFNIRYFKICNRIILLFIVFSFLMNSVLGDLVQGMNSKIVVNNQSVAIGNKLFSSKSDIFYNNTTETVNIRNQNSTNICLKEHRIKERDVREDEGFRLRRRKERIGIDRERKLGLGNLGSLAEDEDDLTRGSKEAAGGSGSECNSCARERIRSKSLEAIKDSILSKLGMSQPPNVTERRKPKIADHMLMTLLRRRHSHHGSNGLYWIVQDDDLDEMQGDEPYDTRSSDKVSSKNSDFSNKSNFLRSRGNASDNKYSDSSEFQEGEVLMEEEDDYHVRTERIVAFSQPRKSISRFLITQLSRDRIALSRGDEPWVSTFHGENLIPPCCRRRQKNIPEVKVTSKLRCTSK</sequence>
<organism evidence="3 4">
    <name type="scientific">Polyplax serrata</name>
    <name type="common">Common mouse louse</name>
    <dbReference type="NCBI Taxonomy" id="468196"/>
    <lineage>
        <taxon>Eukaryota</taxon>
        <taxon>Metazoa</taxon>
        <taxon>Ecdysozoa</taxon>
        <taxon>Arthropoda</taxon>
        <taxon>Hexapoda</taxon>
        <taxon>Insecta</taxon>
        <taxon>Pterygota</taxon>
        <taxon>Neoptera</taxon>
        <taxon>Paraneoptera</taxon>
        <taxon>Psocodea</taxon>
        <taxon>Troctomorpha</taxon>
        <taxon>Phthiraptera</taxon>
        <taxon>Anoplura</taxon>
        <taxon>Polyplacidae</taxon>
        <taxon>Polyplax</taxon>
    </lineage>
</organism>
<evidence type="ECO:0000313" key="3">
    <source>
        <dbReference type="EMBL" id="KAK6621741.1"/>
    </source>
</evidence>
<reference evidence="3 4" key="1">
    <citation type="submission" date="2023-09" db="EMBL/GenBank/DDBJ databases">
        <title>Genomes of two closely related lineages of the louse Polyplax serrata with different host specificities.</title>
        <authorList>
            <person name="Martinu J."/>
            <person name="Tarabai H."/>
            <person name="Stefka J."/>
            <person name="Hypsa V."/>
        </authorList>
    </citation>
    <scope>NUCLEOTIDE SEQUENCE [LARGE SCALE GENOMIC DNA]</scope>
    <source>
        <strain evidence="3">98ZLc_SE</strain>
    </source>
</reference>
<gene>
    <name evidence="3" type="ORF">RUM44_001548</name>
</gene>
<keyword evidence="2" id="KW-0472">Membrane</keyword>
<feature type="region of interest" description="Disordered" evidence="1">
    <location>
        <begin position="233"/>
        <end position="253"/>
    </location>
</feature>
<evidence type="ECO:0000256" key="1">
    <source>
        <dbReference type="SAM" id="MobiDB-lite"/>
    </source>
</evidence>
<dbReference type="Proteomes" id="UP001359485">
    <property type="component" value="Unassembled WGS sequence"/>
</dbReference>